<dbReference type="RefSeq" id="WP_007792987.1">
    <property type="nucleotide sequence ID" value="NZ_DS022276.1"/>
</dbReference>
<dbReference type="Proteomes" id="UP000006230">
    <property type="component" value="Unassembled WGS sequence"/>
</dbReference>
<sequence>MGQPLSSITIVGGGTAGWLAAVYLRRACAERIRITLIESPNIPTVGVGEATVPQMPFTLRQIGLDERTFFRRCDATFKTGVMFRNWNTDRKGKLVSYLNPFSNAPSLDGVSIGNHFHAFGAGKRDYVSCYSPYAHMAKAFKGPFSFKDPKADPMPKPAYAYHLNAVAFAKLLAEVGTERGIEHVLDDVDDVELDERGYVAALQLRERGRHPVELVIDCTGFRGRIIREALDEPFEDYSDYLGNDRAMALQIPHTNPEKLPPFTSSTALGAGWSWSVPLFNRVGTGYVFSSAHRTDDEARDEFLAHLGAAAPPGSEPRVIPMRIGRSRRAWVKNCIAMGLSGGFIEPLESTAIHMIDQSIRMLLFNMPSTDYEAPVRRRFNRLVDDLYGEVRDFICLHYRMGNREDSAYWIDARTELKITDRLAENLELWQYQLPTQHDLESAQLFTHDTYQTVLFGKRCYENGYGAERLNTPREVRAGSWKAYLRDADIRFAKIVDYKGDHHRLLMALRGELEPGAARKTPAVVAARTGSCLKETPVLF</sequence>
<dbReference type="InterPro" id="IPR033856">
    <property type="entry name" value="Trp_halogen"/>
</dbReference>
<dbReference type="Gene3D" id="3.50.50.60">
    <property type="entry name" value="FAD/NAD(P)-binding domain"/>
    <property type="match status" value="1"/>
</dbReference>
<dbReference type="eggNOG" id="COG0644">
    <property type="taxonomic scope" value="Bacteria"/>
</dbReference>
<dbReference type="AlphaFoldDB" id="Q0FQ65"/>
<dbReference type="InterPro" id="IPR036188">
    <property type="entry name" value="FAD/NAD-bd_sf"/>
</dbReference>
<feature type="binding site" evidence="2">
    <location>
        <position position="188"/>
    </location>
    <ligand>
        <name>FAD</name>
        <dbReference type="ChEBI" id="CHEBI:57692"/>
    </ligand>
</feature>
<keyword evidence="2" id="KW-0285">Flavoprotein</keyword>
<feature type="binding site" evidence="2">
    <location>
        <position position="78"/>
    </location>
    <ligand>
        <name>7-chloro-L-tryptophan</name>
        <dbReference type="ChEBI" id="CHEBI:58713"/>
    </ligand>
</feature>
<feature type="binding site" evidence="2">
    <location>
        <position position="352"/>
    </location>
    <ligand>
        <name>FAD</name>
        <dbReference type="ChEBI" id="CHEBI:57692"/>
    </ligand>
</feature>
<dbReference type="GO" id="GO:0004497">
    <property type="term" value="F:monooxygenase activity"/>
    <property type="evidence" value="ECO:0007669"/>
    <property type="project" value="InterPro"/>
</dbReference>
<keyword evidence="2" id="KW-0274">FAD</keyword>
<reference evidence="3 4" key="1">
    <citation type="journal article" date="2010" name="J. Bacteriol.">
        <title>Genome sequences of Pelagibaca bermudensis HTCC2601T and Maritimibacter alkaliphilus HTCC2654T, the type strains of two marine Roseobacter genera.</title>
        <authorList>
            <person name="Thrash J.C."/>
            <person name="Cho J.C."/>
            <person name="Ferriera S."/>
            <person name="Johnson J."/>
            <person name="Vergin K.L."/>
            <person name="Giovannoni S.J."/>
        </authorList>
    </citation>
    <scope>NUCLEOTIDE SEQUENCE [LARGE SCALE GENOMIC DNA]</scope>
    <source>
        <strain evidence="4">DSM 26914 / JCM 13377 / KCTC 12554 / HTCC2601</strain>
    </source>
</reference>
<feature type="binding site" evidence="2">
    <location>
        <begin position="13"/>
        <end position="16"/>
    </location>
    <ligand>
        <name>FAD</name>
        <dbReference type="ChEBI" id="CHEBI:57692"/>
    </ligand>
</feature>
<dbReference type="HOGENOM" id="CLU_022247_0_0_5"/>
<dbReference type="InterPro" id="IPR050816">
    <property type="entry name" value="Flavin-dep_Halogenase_NPB"/>
</dbReference>
<comment type="caution">
    <text evidence="3">The sequence shown here is derived from an EMBL/GenBank/DDBJ whole genome shotgun (WGS) entry which is preliminary data.</text>
</comment>
<keyword evidence="2" id="KW-0547">Nucleotide-binding</keyword>
<dbReference type="STRING" id="314265.R2601_10012"/>
<proteinExistence type="predicted"/>
<gene>
    <name evidence="3" type="ORF">R2601_10012</name>
</gene>
<dbReference type="OrthoDB" id="462203at2"/>
<dbReference type="SUPFAM" id="SSF51905">
    <property type="entry name" value="FAD/NAD(P)-binding domain"/>
    <property type="match status" value="1"/>
</dbReference>
<organism evidence="3 4">
    <name type="scientific">Salipiger bermudensis (strain DSM 26914 / JCM 13377 / KCTC 12554 / HTCC2601)</name>
    <name type="common">Pelagibaca bermudensis</name>
    <dbReference type="NCBI Taxonomy" id="314265"/>
    <lineage>
        <taxon>Bacteria</taxon>
        <taxon>Pseudomonadati</taxon>
        <taxon>Pseudomonadota</taxon>
        <taxon>Alphaproteobacteria</taxon>
        <taxon>Rhodobacterales</taxon>
        <taxon>Roseobacteraceae</taxon>
        <taxon>Salipiger</taxon>
    </lineage>
</organism>
<dbReference type="Pfam" id="PF04820">
    <property type="entry name" value="Trp_halogenase"/>
    <property type="match status" value="1"/>
</dbReference>
<dbReference type="GO" id="GO:0000166">
    <property type="term" value="F:nucleotide binding"/>
    <property type="evidence" value="ECO:0007669"/>
    <property type="project" value="UniProtKB-KW"/>
</dbReference>
<feature type="binding site" evidence="2">
    <location>
        <position position="348"/>
    </location>
    <ligand>
        <name>L-tryptophan</name>
        <dbReference type="ChEBI" id="CHEBI:57912"/>
    </ligand>
</feature>
<dbReference type="EMBL" id="AATQ01000015">
    <property type="protein sequence ID" value="EAU46382.1"/>
    <property type="molecule type" value="Genomic_DNA"/>
</dbReference>
<dbReference type="PANTHER" id="PTHR43747:SF4">
    <property type="entry name" value="FLAVIN-DEPENDENT TRYPTOPHAN HALOGENASE"/>
    <property type="match status" value="1"/>
</dbReference>
<evidence type="ECO:0000256" key="1">
    <source>
        <dbReference type="PIRSR" id="PIRSR011396-1"/>
    </source>
</evidence>
<name>Q0FQ65_SALBH</name>
<evidence type="ECO:0000256" key="2">
    <source>
        <dbReference type="PIRSR" id="PIRSR011396-2"/>
    </source>
</evidence>
<feature type="active site" evidence="1">
    <location>
        <position position="78"/>
    </location>
</feature>
<feature type="binding site" evidence="2">
    <location>
        <position position="339"/>
    </location>
    <ligand>
        <name>FAD</name>
        <dbReference type="ChEBI" id="CHEBI:57692"/>
    </ligand>
</feature>
<evidence type="ECO:0000313" key="3">
    <source>
        <dbReference type="EMBL" id="EAU46382.1"/>
    </source>
</evidence>
<protein>
    <submittedName>
        <fullName evidence="3">Tryptophan halogenase, putative</fullName>
    </submittedName>
</protein>
<dbReference type="PIRSF" id="PIRSF011396">
    <property type="entry name" value="Trp_halogenase"/>
    <property type="match status" value="1"/>
</dbReference>
<keyword evidence="4" id="KW-1185">Reference proteome</keyword>
<evidence type="ECO:0000313" key="4">
    <source>
        <dbReference type="Proteomes" id="UP000006230"/>
    </source>
</evidence>
<accession>Q0FQ65</accession>
<dbReference type="PANTHER" id="PTHR43747">
    <property type="entry name" value="FAD-BINDING PROTEIN"/>
    <property type="match status" value="1"/>
</dbReference>
<dbReference type="InterPro" id="IPR006905">
    <property type="entry name" value="Flavin_halogenase"/>
</dbReference>